<feature type="compositionally biased region" description="Basic and acidic residues" evidence="1">
    <location>
        <begin position="23"/>
        <end position="37"/>
    </location>
</feature>
<feature type="non-terminal residue" evidence="2">
    <location>
        <position position="1"/>
    </location>
</feature>
<organism evidence="2">
    <name type="scientific">Arion vulgaris</name>
    <dbReference type="NCBI Taxonomy" id="1028688"/>
    <lineage>
        <taxon>Eukaryota</taxon>
        <taxon>Metazoa</taxon>
        <taxon>Spiralia</taxon>
        <taxon>Lophotrochozoa</taxon>
        <taxon>Mollusca</taxon>
        <taxon>Gastropoda</taxon>
        <taxon>Heterobranchia</taxon>
        <taxon>Euthyneura</taxon>
        <taxon>Panpulmonata</taxon>
        <taxon>Eupulmonata</taxon>
        <taxon>Stylommatophora</taxon>
        <taxon>Helicina</taxon>
        <taxon>Arionoidea</taxon>
        <taxon>Arionidae</taxon>
        <taxon>Arion</taxon>
    </lineage>
</organism>
<gene>
    <name evidence="2" type="primary">ORF43261</name>
</gene>
<feature type="compositionally biased region" description="Acidic residues" evidence="1">
    <location>
        <begin position="38"/>
        <end position="47"/>
    </location>
</feature>
<feature type="non-terminal residue" evidence="2">
    <location>
        <position position="75"/>
    </location>
</feature>
<protein>
    <submittedName>
        <fullName evidence="2">Uncharacterized protein</fullName>
    </submittedName>
</protein>
<evidence type="ECO:0000256" key="1">
    <source>
        <dbReference type="SAM" id="MobiDB-lite"/>
    </source>
</evidence>
<feature type="region of interest" description="Disordered" evidence="1">
    <location>
        <begin position="1"/>
        <end position="75"/>
    </location>
</feature>
<dbReference type="AlphaFoldDB" id="A0A0B6YZM0"/>
<accession>A0A0B6YZM0</accession>
<proteinExistence type="predicted"/>
<feature type="compositionally biased region" description="Basic and acidic residues" evidence="1">
    <location>
        <begin position="66"/>
        <end position="75"/>
    </location>
</feature>
<name>A0A0B6YZM0_9EUPU</name>
<dbReference type="EMBL" id="HACG01014919">
    <property type="protein sequence ID" value="CEK61784.1"/>
    <property type="molecule type" value="Transcribed_RNA"/>
</dbReference>
<sequence>EDKNAAAAEPPHIISDLATADHSTTEPHLYKSSHNKEDSDEWEDCTESSDTHDDDYLYQTDAVDVSQDKEEETAH</sequence>
<evidence type="ECO:0000313" key="2">
    <source>
        <dbReference type="EMBL" id="CEK61784.1"/>
    </source>
</evidence>
<reference evidence="2" key="1">
    <citation type="submission" date="2014-12" db="EMBL/GenBank/DDBJ databases">
        <title>Insight into the proteome of Arion vulgaris.</title>
        <authorList>
            <person name="Aradska J."/>
            <person name="Bulat T."/>
            <person name="Smidak R."/>
            <person name="Sarate P."/>
            <person name="Gangsoo J."/>
            <person name="Sialana F."/>
            <person name="Bilban M."/>
            <person name="Lubec G."/>
        </authorList>
    </citation>
    <scope>NUCLEOTIDE SEQUENCE</scope>
    <source>
        <tissue evidence="2">Skin</tissue>
    </source>
</reference>